<sequence>MNTKRFAVVGLAALLLAGWGCNSKIQPTPLDQIANDVDALQSAQELSAEEVIRVRRQDDLVSNLLPIAVVLTEGQEAPVEGVERLSNETFGCLDRIGYVRVTRETASDDVVADAISTLLASREPAYGNLINSLWESTFKLDKVQQSGDGGATTEVWISGEANSPGTCADPRIKEQIEATIRQYSLDYKIFLNGTEANWRCLGDMSGECK</sequence>
<accession>A0A1F7WDZ0</accession>
<reference evidence="1 2" key="1">
    <citation type="journal article" date="2016" name="Nat. Commun.">
        <title>Thousands of microbial genomes shed light on interconnected biogeochemical processes in an aquifer system.</title>
        <authorList>
            <person name="Anantharaman K."/>
            <person name="Brown C.T."/>
            <person name="Hug L.A."/>
            <person name="Sharon I."/>
            <person name="Castelle C.J."/>
            <person name="Probst A.J."/>
            <person name="Thomas B.C."/>
            <person name="Singh A."/>
            <person name="Wilkins M.J."/>
            <person name="Karaoz U."/>
            <person name="Brodie E.L."/>
            <person name="Williams K.H."/>
            <person name="Hubbard S.S."/>
            <person name="Banfield J.F."/>
        </authorList>
    </citation>
    <scope>NUCLEOTIDE SEQUENCE [LARGE SCALE GENOMIC DNA]</scope>
</reference>
<organism evidence="1 2">
    <name type="scientific">Candidatus Uhrbacteria bacterium RIFOXYC2_FULL_47_19</name>
    <dbReference type="NCBI Taxonomy" id="1802424"/>
    <lineage>
        <taxon>Bacteria</taxon>
        <taxon>Candidatus Uhriibacteriota</taxon>
    </lineage>
</organism>
<evidence type="ECO:0000313" key="2">
    <source>
        <dbReference type="Proteomes" id="UP000176988"/>
    </source>
</evidence>
<evidence type="ECO:0000313" key="1">
    <source>
        <dbReference type="EMBL" id="OGM01026.1"/>
    </source>
</evidence>
<dbReference type="EMBL" id="MGFG01000020">
    <property type="protein sequence ID" value="OGM01026.1"/>
    <property type="molecule type" value="Genomic_DNA"/>
</dbReference>
<dbReference type="AlphaFoldDB" id="A0A1F7WDZ0"/>
<gene>
    <name evidence="1" type="ORF">A2480_03315</name>
</gene>
<protein>
    <recommendedName>
        <fullName evidence="3">GerMN domain-containing protein</fullName>
    </recommendedName>
</protein>
<comment type="caution">
    <text evidence="1">The sequence shown here is derived from an EMBL/GenBank/DDBJ whole genome shotgun (WGS) entry which is preliminary data.</text>
</comment>
<dbReference type="STRING" id="1802424.A2480_03315"/>
<name>A0A1F7WDZ0_9BACT</name>
<dbReference type="Proteomes" id="UP000176988">
    <property type="component" value="Unassembled WGS sequence"/>
</dbReference>
<proteinExistence type="predicted"/>
<evidence type="ECO:0008006" key="3">
    <source>
        <dbReference type="Google" id="ProtNLM"/>
    </source>
</evidence>